<keyword evidence="2" id="KW-1185">Reference proteome</keyword>
<protein>
    <submittedName>
        <fullName evidence="1">2792_t:CDS:1</fullName>
    </submittedName>
</protein>
<organism evidence="1 2">
    <name type="scientific">Ambispora gerdemannii</name>
    <dbReference type="NCBI Taxonomy" id="144530"/>
    <lineage>
        <taxon>Eukaryota</taxon>
        <taxon>Fungi</taxon>
        <taxon>Fungi incertae sedis</taxon>
        <taxon>Mucoromycota</taxon>
        <taxon>Glomeromycotina</taxon>
        <taxon>Glomeromycetes</taxon>
        <taxon>Archaeosporales</taxon>
        <taxon>Ambisporaceae</taxon>
        <taxon>Ambispora</taxon>
    </lineage>
</organism>
<dbReference type="Gene3D" id="1.10.260.40">
    <property type="entry name" value="lambda repressor-like DNA-binding domains"/>
    <property type="match status" value="1"/>
</dbReference>
<accession>A0A9N9H658</accession>
<feature type="non-terminal residue" evidence="1">
    <location>
        <position position="1"/>
    </location>
</feature>
<dbReference type="Proteomes" id="UP000789831">
    <property type="component" value="Unassembled WGS sequence"/>
</dbReference>
<dbReference type="OrthoDB" id="2425154at2759"/>
<dbReference type="EMBL" id="CAJVPL010005274">
    <property type="protein sequence ID" value="CAG8656371.1"/>
    <property type="molecule type" value="Genomic_DNA"/>
</dbReference>
<dbReference type="GO" id="GO:0003677">
    <property type="term" value="F:DNA binding"/>
    <property type="evidence" value="ECO:0007669"/>
    <property type="project" value="InterPro"/>
</dbReference>
<comment type="caution">
    <text evidence="1">The sequence shown here is derived from an EMBL/GenBank/DDBJ whole genome shotgun (WGS) entry which is preliminary data.</text>
</comment>
<dbReference type="AlphaFoldDB" id="A0A9N9H658"/>
<dbReference type="InterPro" id="IPR010982">
    <property type="entry name" value="Lambda_DNA-bd_dom_sf"/>
</dbReference>
<dbReference type="SUPFAM" id="SSF47413">
    <property type="entry name" value="lambda repressor-like DNA-binding domains"/>
    <property type="match status" value="1"/>
</dbReference>
<evidence type="ECO:0000313" key="2">
    <source>
        <dbReference type="Proteomes" id="UP000789831"/>
    </source>
</evidence>
<name>A0A9N9H658_9GLOM</name>
<sequence>ISTEQLAKSTQIKERIIKEILAERQDITPDISYRLGLFFDLREDY</sequence>
<gene>
    <name evidence="1" type="ORF">AGERDE_LOCUS11617</name>
</gene>
<evidence type="ECO:0000313" key="1">
    <source>
        <dbReference type="EMBL" id="CAG8656371.1"/>
    </source>
</evidence>
<reference evidence="1" key="1">
    <citation type="submission" date="2021-06" db="EMBL/GenBank/DDBJ databases">
        <authorList>
            <person name="Kallberg Y."/>
            <person name="Tangrot J."/>
            <person name="Rosling A."/>
        </authorList>
    </citation>
    <scope>NUCLEOTIDE SEQUENCE</scope>
    <source>
        <strain evidence="1">MT106</strain>
    </source>
</reference>
<proteinExistence type="predicted"/>